<dbReference type="SUPFAM" id="SSF50891">
    <property type="entry name" value="Cyclophilin-like"/>
    <property type="match status" value="2"/>
</dbReference>
<dbReference type="PANTHER" id="PTHR43309:SF3">
    <property type="entry name" value="5-OXOPROLINASE SUBUNIT C"/>
    <property type="match status" value="1"/>
</dbReference>
<name>A0A147F028_MICTE</name>
<dbReference type="PATRIC" id="fig|2033.6.peg.1377"/>
<proteinExistence type="predicted"/>
<sequence>MGERAILVEVADLAAVLELHAALAADPPAGVADLVPAARTVLVGFDPSRIPADAVRSWITAAAHRTPDAVASGPLVELRLRYDGADLESTAELLGIRVADLIARHSASGWTVAFSGFAPGFGYLVSDDWPFDVPRLAQPRTRVPTGAVGLAGEFSGAYPRETPGGWRLIGTTDAVLFDPDAADPVLLPPRARVRFAPQRSRLTAASVPASVPAAVVRASPPSGRDSEVPEPGPRTRPENGGDARSGGPAAADVSSRPAPVLCVLTPGGFTTVQDLGRSGRAALGVARSGALDRTALRVANRLVGNTEDAAGLEITLGGFRARAEVDAWVCVTGALAELRVDGRARDLYAPVLVPAGAELSIAAPIAGLRSYLALRGGIVAPASLGSRSRDVLAGLGPAPLRAGDVLDAGVPSSGVPVIDVFPFSVPPALVDVAVAPGPRTDWFAPGAVSTLVGTEWEVSTQADRVGIRLEGPELPRLRVGELPSEGMRPGAIQVPPHGRPVVLLADGPVTGGYPVIGLVRDADLDALAQVRPGDRVRFRRV</sequence>
<dbReference type="OrthoDB" id="9768696at2"/>
<feature type="region of interest" description="Disordered" evidence="4">
    <location>
        <begin position="210"/>
        <end position="254"/>
    </location>
</feature>
<dbReference type="InterPro" id="IPR029000">
    <property type="entry name" value="Cyclophilin-like_dom_sf"/>
</dbReference>
<dbReference type="SMART" id="SM00796">
    <property type="entry name" value="AHS1"/>
    <property type="match status" value="1"/>
</dbReference>
<dbReference type="GO" id="GO:0016787">
    <property type="term" value="F:hydrolase activity"/>
    <property type="evidence" value="ECO:0007669"/>
    <property type="project" value="UniProtKB-KW"/>
</dbReference>
<dbReference type="NCBIfam" id="TIGR00724">
    <property type="entry name" value="urea_amlyse_rel"/>
    <property type="match status" value="1"/>
</dbReference>
<dbReference type="InterPro" id="IPR003778">
    <property type="entry name" value="CT_A_B"/>
</dbReference>
<evidence type="ECO:0000256" key="1">
    <source>
        <dbReference type="ARBA" id="ARBA00022741"/>
    </source>
</evidence>
<dbReference type="Pfam" id="PF02626">
    <property type="entry name" value="CT_A_B"/>
    <property type="match status" value="1"/>
</dbReference>
<dbReference type="Proteomes" id="UP000075025">
    <property type="component" value="Unassembled WGS sequence"/>
</dbReference>
<feature type="domain" description="Carboxyltransferase" evidence="5">
    <location>
        <begin position="1"/>
        <end position="187"/>
    </location>
</feature>
<feature type="domain" description="Carboxyltransferase" evidence="6">
    <location>
        <begin position="282"/>
        <end position="541"/>
    </location>
</feature>
<dbReference type="InterPro" id="IPR003833">
    <property type="entry name" value="CT_C_D"/>
</dbReference>
<dbReference type="InterPro" id="IPR052708">
    <property type="entry name" value="PxpC"/>
</dbReference>
<dbReference type="GO" id="GO:0005524">
    <property type="term" value="F:ATP binding"/>
    <property type="evidence" value="ECO:0007669"/>
    <property type="project" value="UniProtKB-KW"/>
</dbReference>
<feature type="compositionally biased region" description="Low complexity" evidence="4">
    <location>
        <begin position="210"/>
        <end position="222"/>
    </location>
</feature>
<evidence type="ECO:0000256" key="3">
    <source>
        <dbReference type="ARBA" id="ARBA00022840"/>
    </source>
</evidence>
<evidence type="ECO:0000313" key="7">
    <source>
        <dbReference type="EMBL" id="KTR96082.1"/>
    </source>
</evidence>
<evidence type="ECO:0000313" key="8">
    <source>
        <dbReference type="Proteomes" id="UP000075025"/>
    </source>
</evidence>
<dbReference type="SUPFAM" id="SSF160467">
    <property type="entry name" value="PH0987 N-terminal domain-like"/>
    <property type="match status" value="1"/>
</dbReference>
<evidence type="ECO:0000259" key="6">
    <source>
        <dbReference type="SMART" id="SM00797"/>
    </source>
</evidence>
<keyword evidence="3" id="KW-0067">ATP-binding</keyword>
<gene>
    <name evidence="7" type="ORF">NS220_03650</name>
</gene>
<dbReference type="EMBL" id="LDRT01000019">
    <property type="protein sequence ID" value="KTR96082.1"/>
    <property type="molecule type" value="Genomic_DNA"/>
</dbReference>
<keyword evidence="2 7" id="KW-0378">Hydrolase</keyword>
<protein>
    <submittedName>
        <fullName evidence="7">Allophanate hydrolase</fullName>
    </submittedName>
</protein>
<dbReference type="Gene3D" id="3.30.1360.40">
    <property type="match status" value="1"/>
</dbReference>
<dbReference type="AlphaFoldDB" id="A0A147F028"/>
<comment type="caution">
    <text evidence="7">The sequence shown here is derived from an EMBL/GenBank/DDBJ whole genome shotgun (WGS) entry which is preliminary data.</text>
</comment>
<organism evidence="7 8">
    <name type="scientific">Microbacterium testaceum</name>
    <name type="common">Aureobacterium testaceum</name>
    <name type="synonym">Brevibacterium testaceum</name>
    <dbReference type="NCBI Taxonomy" id="2033"/>
    <lineage>
        <taxon>Bacteria</taxon>
        <taxon>Bacillati</taxon>
        <taxon>Actinomycetota</taxon>
        <taxon>Actinomycetes</taxon>
        <taxon>Micrococcales</taxon>
        <taxon>Microbacteriaceae</taxon>
        <taxon>Microbacterium</taxon>
    </lineage>
</organism>
<evidence type="ECO:0000259" key="5">
    <source>
        <dbReference type="SMART" id="SM00796"/>
    </source>
</evidence>
<dbReference type="PANTHER" id="PTHR43309">
    <property type="entry name" value="5-OXOPROLINASE SUBUNIT C"/>
    <property type="match status" value="1"/>
</dbReference>
<evidence type="ECO:0000256" key="2">
    <source>
        <dbReference type="ARBA" id="ARBA00022801"/>
    </source>
</evidence>
<dbReference type="SMART" id="SM00797">
    <property type="entry name" value="AHS2"/>
    <property type="match status" value="1"/>
</dbReference>
<accession>A0A147F028</accession>
<dbReference type="Pfam" id="PF02682">
    <property type="entry name" value="CT_C_D"/>
    <property type="match status" value="1"/>
</dbReference>
<reference evidence="7 8" key="1">
    <citation type="journal article" date="2016" name="Front. Microbiol.">
        <title>Genomic Resource of Rice Seed Associated Bacteria.</title>
        <authorList>
            <person name="Midha S."/>
            <person name="Bansal K."/>
            <person name="Sharma S."/>
            <person name="Kumar N."/>
            <person name="Patil P.P."/>
            <person name="Chaudhry V."/>
            <person name="Patil P.B."/>
        </authorList>
    </citation>
    <scope>NUCLEOTIDE SEQUENCE [LARGE SCALE GENOMIC DNA]</scope>
    <source>
        <strain evidence="7 8">NS220</strain>
    </source>
</reference>
<dbReference type="Gene3D" id="2.40.100.10">
    <property type="entry name" value="Cyclophilin-like"/>
    <property type="match status" value="2"/>
</dbReference>
<evidence type="ECO:0000256" key="4">
    <source>
        <dbReference type="SAM" id="MobiDB-lite"/>
    </source>
</evidence>
<keyword evidence="1" id="KW-0547">Nucleotide-binding</keyword>